<dbReference type="Gene3D" id="3.30.9.10">
    <property type="entry name" value="D-Amino Acid Oxidase, subunit A, domain 2"/>
    <property type="match status" value="1"/>
</dbReference>
<dbReference type="GO" id="GO:0005737">
    <property type="term" value="C:cytoplasm"/>
    <property type="evidence" value="ECO:0007669"/>
    <property type="project" value="TreeGrafter"/>
</dbReference>
<gene>
    <name evidence="3" type="ORF">FXN63_17460</name>
</gene>
<evidence type="ECO:0000313" key="3">
    <source>
        <dbReference type="EMBL" id="QEI07427.1"/>
    </source>
</evidence>
<proteinExistence type="predicted"/>
<dbReference type="Pfam" id="PF01266">
    <property type="entry name" value="DAO"/>
    <property type="match status" value="1"/>
</dbReference>
<evidence type="ECO:0000256" key="1">
    <source>
        <dbReference type="ARBA" id="ARBA00023002"/>
    </source>
</evidence>
<accession>A0A5C0B4F7</accession>
<dbReference type="Proteomes" id="UP000325161">
    <property type="component" value="Chromosome"/>
</dbReference>
<dbReference type="AlphaFoldDB" id="A0A5C0B4F7"/>
<sequence length="378" mass="40051">MQAEELIVVGGGLVGAAIAYGAARAGAPVTLLDQGDIAHRASRGNFGLVWVQSKGEKLPRYARWSRDAVTLWPALAKELLDLTGVDVALRQQGGFWIGFSDAEVQARQVMLEKINTAVGGIPYEILDHAALKARLPAIGKGVAGGSFCPLDGDANPLLLLHALHAGLKARGARVISSVDVTQIKHRPQSSDFEITSQDGQRWHAPRVALAAGLSNTTLAAQVGLHAPVSPNRGQVLITERLKPFLPYPTNKARQTNEGSVQLGYSVEDVGLDDGTTVSAIEAIAKRAITTFPILGSVRLVRAWGALRVLTPDGFPIYQESASCPGAFVATSHSGVSLAAAHAHVIGPWMAGLAPTPDEFDYFAGERFLDPTRSFSNAH</sequence>
<dbReference type="SUPFAM" id="SSF51905">
    <property type="entry name" value="FAD/NAD(P)-binding domain"/>
    <property type="match status" value="1"/>
</dbReference>
<feature type="domain" description="FAD dependent oxidoreductase" evidence="2">
    <location>
        <begin position="6"/>
        <end position="345"/>
    </location>
</feature>
<dbReference type="InterPro" id="IPR006076">
    <property type="entry name" value="FAD-dep_OxRdtase"/>
</dbReference>
<keyword evidence="1" id="KW-0560">Oxidoreductase</keyword>
<dbReference type="SUPFAM" id="SSF54373">
    <property type="entry name" value="FAD-linked reductases, C-terminal domain"/>
    <property type="match status" value="1"/>
</dbReference>
<keyword evidence="4" id="KW-1185">Reference proteome</keyword>
<dbReference type="OrthoDB" id="9805337at2"/>
<evidence type="ECO:0000313" key="4">
    <source>
        <dbReference type="Proteomes" id="UP000325161"/>
    </source>
</evidence>
<dbReference type="GO" id="GO:0016491">
    <property type="term" value="F:oxidoreductase activity"/>
    <property type="evidence" value="ECO:0007669"/>
    <property type="project" value="UniProtKB-KW"/>
</dbReference>
<evidence type="ECO:0000259" key="2">
    <source>
        <dbReference type="Pfam" id="PF01266"/>
    </source>
</evidence>
<dbReference type="InterPro" id="IPR036188">
    <property type="entry name" value="FAD/NAD-bd_sf"/>
</dbReference>
<protein>
    <submittedName>
        <fullName evidence="3">FAD-binding oxidoreductase</fullName>
    </submittedName>
</protein>
<reference evidence="3 4" key="1">
    <citation type="submission" date="2019-08" db="EMBL/GenBank/DDBJ databases">
        <title>Amphibian skin-associated Pigmentiphaga: genome sequence and occurrence across geography and hosts.</title>
        <authorList>
            <person name="Bletz M.C."/>
            <person name="Bunk B."/>
            <person name="Sproeer C."/>
            <person name="Biwer P."/>
            <person name="Reiter S."/>
            <person name="Rabemananjara F.C.E."/>
            <person name="Schulz S."/>
            <person name="Overmann J."/>
            <person name="Vences M."/>
        </authorList>
    </citation>
    <scope>NUCLEOTIDE SEQUENCE [LARGE SCALE GENOMIC DNA]</scope>
    <source>
        <strain evidence="3 4">Mada1488</strain>
    </source>
</reference>
<dbReference type="PANTHER" id="PTHR13847">
    <property type="entry name" value="SARCOSINE DEHYDROGENASE-RELATED"/>
    <property type="match status" value="1"/>
</dbReference>
<dbReference type="RefSeq" id="WP_148816474.1">
    <property type="nucleotide sequence ID" value="NZ_CP043046.1"/>
</dbReference>
<dbReference type="PANTHER" id="PTHR13847:SF287">
    <property type="entry name" value="FAD-DEPENDENT OXIDOREDUCTASE DOMAIN-CONTAINING PROTEIN 1"/>
    <property type="match status" value="1"/>
</dbReference>
<dbReference type="KEGG" id="pacr:FXN63_17460"/>
<dbReference type="EMBL" id="CP043046">
    <property type="protein sequence ID" value="QEI07427.1"/>
    <property type="molecule type" value="Genomic_DNA"/>
</dbReference>
<dbReference type="Gene3D" id="3.50.50.60">
    <property type="entry name" value="FAD/NAD(P)-binding domain"/>
    <property type="match status" value="1"/>
</dbReference>
<name>A0A5C0B4F7_9BURK</name>
<organism evidence="3 4">
    <name type="scientific">Pigmentiphaga aceris</name>
    <dbReference type="NCBI Taxonomy" id="1940612"/>
    <lineage>
        <taxon>Bacteria</taxon>
        <taxon>Pseudomonadati</taxon>
        <taxon>Pseudomonadota</taxon>
        <taxon>Betaproteobacteria</taxon>
        <taxon>Burkholderiales</taxon>
        <taxon>Alcaligenaceae</taxon>
        <taxon>Pigmentiphaga</taxon>
    </lineage>
</organism>